<dbReference type="InterPro" id="IPR045125">
    <property type="entry name" value="Sub1/Tcp4-like"/>
</dbReference>
<dbReference type="GO" id="GO:0003677">
    <property type="term" value="F:DNA binding"/>
    <property type="evidence" value="ECO:0007669"/>
    <property type="project" value="UniProtKB-KW"/>
</dbReference>
<dbReference type="RefSeq" id="XP_064853143.1">
    <property type="nucleotide sequence ID" value="XM_064997071.1"/>
</dbReference>
<proteinExistence type="inferred from homology"/>
<feature type="domain" description="Transcriptional coactivator p15 (PC4) C-terminal" evidence="8">
    <location>
        <begin position="26"/>
        <end position="77"/>
    </location>
</feature>
<evidence type="ECO:0000313" key="10">
    <source>
        <dbReference type="Proteomes" id="UP001360560"/>
    </source>
</evidence>
<dbReference type="InterPro" id="IPR009044">
    <property type="entry name" value="ssDNA-bd_transcriptional_reg"/>
</dbReference>
<feature type="compositionally biased region" description="Basic and acidic residues" evidence="7">
    <location>
        <begin position="159"/>
        <end position="169"/>
    </location>
</feature>
<dbReference type="Proteomes" id="UP001360560">
    <property type="component" value="Unassembled WGS sequence"/>
</dbReference>
<evidence type="ECO:0000256" key="6">
    <source>
        <dbReference type="ARBA" id="ARBA00023242"/>
    </source>
</evidence>
<evidence type="ECO:0000313" key="9">
    <source>
        <dbReference type="EMBL" id="GMM36147.1"/>
    </source>
</evidence>
<evidence type="ECO:0000256" key="3">
    <source>
        <dbReference type="ARBA" id="ARBA00023015"/>
    </source>
</evidence>
<comment type="caution">
    <text evidence="9">The sequence shown here is derived from an EMBL/GenBank/DDBJ whole genome shotgun (WGS) entry which is preliminary data.</text>
</comment>
<dbReference type="AlphaFoldDB" id="A0AAV5QMW2"/>
<evidence type="ECO:0000256" key="1">
    <source>
        <dbReference type="ARBA" id="ARBA00004123"/>
    </source>
</evidence>
<sequence>MAYAKTFKRNYAAVDNQGASNDYQIDLGKRKQVTVRKFNNINLVDIREYYIDKSTGETKPGKKGISLTEDSWNQLIQSQNKIQAALDKLAGRSSQSTSALEAIPLSSKDAPSFKKSKTLKAAAGENDEDQPKAVAKPKKTKAKKPESESESDFDEDIDDLVKELESDED</sequence>
<dbReference type="InterPro" id="IPR003173">
    <property type="entry name" value="PC4_C"/>
</dbReference>
<evidence type="ECO:0000256" key="4">
    <source>
        <dbReference type="ARBA" id="ARBA00023125"/>
    </source>
</evidence>
<feature type="region of interest" description="Disordered" evidence="7">
    <location>
        <begin position="96"/>
        <end position="169"/>
    </location>
</feature>
<dbReference type="GeneID" id="90074122"/>
<dbReference type="GO" id="GO:0003713">
    <property type="term" value="F:transcription coactivator activity"/>
    <property type="evidence" value="ECO:0007669"/>
    <property type="project" value="InterPro"/>
</dbReference>
<organism evidence="9 10">
    <name type="scientific">Saccharomycopsis crataegensis</name>
    <dbReference type="NCBI Taxonomy" id="43959"/>
    <lineage>
        <taxon>Eukaryota</taxon>
        <taxon>Fungi</taxon>
        <taxon>Dikarya</taxon>
        <taxon>Ascomycota</taxon>
        <taxon>Saccharomycotina</taxon>
        <taxon>Saccharomycetes</taxon>
        <taxon>Saccharomycopsidaceae</taxon>
        <taxon>Saccharomycopsis</taxon>
    </lineage>
</organism>
<evidence type="ECO:0000256" key="2">
    <source>
        <dbReference type="ARBA" id="ARBA00009001"/>
    </source>
</evidence>
<dbReference type="GO" id="GO:0060261">
    <property type="term" value="P:positive regulation of transcription initiation by RNA polymerase II"/>
    <property type="evidence" value="ECO:0007669"/>
    <property type="project" value="InterPro"/>
</dbReference>
<evidence type="ECO:0000256" key="5">
    <source>
        <dbReference type="ARBA" id="ARBA00023163"/>
    </source>
</evidence>
<reference evidence="9 10" key="1">
    <citation type="journal article" date="2023" name="Elife">
        <title>Identification of key yeast species and microbe-microbe interactions impacting larval growth of Drosophila in the wild.</title>
        <authorList>
            <person name="Mure A."/>
            <person name="Sugiura Y."/>
            <person name="Maeda R."/>
            <person name="Honda K."/>
            <person name="Sakurai N."/>
            <person name="Takahashi Y."/>
            <person name="Watada M."/>
            <person name="Katoh T."/>
            <person name="Gotoh A."/>
            <person name="Gotoh Y."/>
            <person name="Taniguchi I."/>
            <person name="Nakamura K."/>
            <person name="Hayashi T."/>
            <person name="Katayama T."/>
            <person name="Uemura T."/>
            <person name="Hattori Y."/>
        </authorList>
    </citation>
    <scope>NUCLEOTIDE SEQUENCE [LARGE SCALE GENOMIC DNA]</scope>
    <source>
        <strain evidence="9 10">SC-9</strain>
    </source>
</reference>
<keyword evidence="4" id="KW-0238">DNA-binding</keyword>
<dbReference type="PANTHER" id="PTHR13215">
    <property type="entry name" value="RNA POLYMERASE II TRANSCRIPTIONAL COACTIVATOR"/>
    <property type="match status" value="1"/>
</dbReference>
<dbReference type="EMBL" id="BTFZ01000011">
    <property type="protein sequence ID" value="GMM36147.1"/>
    <property type="molecule type" value="Genomic_DNA"/>
</dbReference>
<dbReference type="Pfam" id="PF02229">
    <property type="entry name" value="PC4"/>
    <property type="match status" value="1"/>
</dbReference>
<accession>A0AAV5QMW2</accession>
<name>A0AAV5QMW2_9ASCO</name>
<protein>
    <submittedName>
        <fullName evidence="9">Chromatin-binding transcription coactivator</fullName>
    </submittedName>
</protein>
<evidence type="ECO:0000259" key="8">
    <source>
        <dbReference type="Pfam" id="PF02229"/>
    </source>
</evidence>
<gene>
    <name evidence="9" type="ORF">DASC09_034720</name>
</gene>
<comment type="similarity">
    <text evidence="2">Belongs to the transcriptional coactivator PC4 family.</text>
</comment>
<feature type="compositionally biased region" description="Acidic residues" evidence="7">
    <location>
        <begin position="148"/>
        <end position="158"/>
    </location>
</feature>
<keyword evidence="5" id="KW-0804">Transcription</keyword>
<keyword evidence="10" id="KW-1185">Reference proteome</keyword>
<dbReference type="SUPFAM" id="SSF54447">
    <property type="entry name" value="ssDNA-binding transcriptional regulator domain"/>
    <property type="match status" value="1"/>
</dbReference>
<keyword evidence="6" id="KW-0539">Nucleus</keyword>
<keyword evidence="3" id="KW-0805">Transcription regulation</keyword>
<comment type="subcellular location">
    <subcellularLocation>
        <location evidence="1">Nucleus</location>
    </subcellularLocation>
</comment>
<dbReference type="GO" id="GO:0005634">
    <property type="term" value="C:nucleus"/>
    <property type="evidence" value="ECO:0007669"/>
    <property type="project" value="UniProtKB-SubCell"/>
</dbReference>
<evidence type="ECO:0000256" key="7">
    <source>
        <dbReference type="SAM" id="MobiDB-lite"/>
    </source>
</evidence>
<dbReference type="Gene3D" id="2.30.31.10">
    <property type="entry name" value="Transcriptional Coactivator Pc4, Chain A"/>
    <property type="match status" value="1"/>
</dbReference>